<name>A0ABX1FYW5_9PSEU</name>
<proteinExistence type="predicted"/>
<dbReference type="Pfam" id="PF16291">
    <property type="entry name" value="DUF4937"/>
    <property type="match status" value="1"/>
</dbReference>
<dbReference type="Proteomes" id="UP001515943">
    <property type="component" value="Unassembled WGS sequence"/>
</dbReference>
<evidence type="ECO:0000259" key="1">
    <source>
        <dbReference type="Pfam" id="PF16291"/>
    </source>
</evidence>
<protein>
    <submittedName>
        <fullName evidence="2">DUF4937 domain-containing protein</fullName>
    </submittedName>
</protein>
<feature type="domain" description="DUF4937" evidence="1">
    <location>
        <begin position="2"/>
        <end position="86"/>
    </location>
</feature>
<gene>
    <name evidence="2" type="ORF">FXN61_47075</name>
</gene>
<dbReference type="EMBL" id="VSRL01000445">
    <property type="protein sequence ID" value="NKE63867.1"/>
    <property type="molecule type" value="Genomic_DNA"/>
</dbReference>
<dbReference type="InterPro" id="IPR011008">
    <property type="entry name" value="Dimeric_a/b-barrel"/>
</dbReference>
<comment type="caution">
    <text evidence="2">The sequence shown here is derived from an EMBL/GenBank/DDBJ whole genome shotgun (WGS) entry which is preliminary data.</text>
</comment>
<accession>A0ABX1FYW5</accession>
<dbReference type="InterPro" id="IPR032555">
    <property type="entry name" value="DUF4937"/>
</dbReference>
<dbReference type="SUPFAM" id="SSF54909">
    <property type="entry name" value="Dimeric alpha+beta barrel"/>
    <property type="match status" value="2"/>
</dbReference>
<reference evidence="2 3" key="1">
    <citation type="submission" date="2019-08" db="EMBL/GenBank/DDBJ databases">
        <title>Lentzea from Indian Himalayas.</title>
        <authorList>
            <person name="Mandal S."/>
            <person name="Mallick Gupta A."/>
            <person name="Maiti P.K."/>
            <person name="Sarkar J."/>
            <person name="Mandal S."/>
        </authorList>
    </citation>
    <scope>NUCLEOTIDE SEQUENCE [LARGE SCALE GENOMIC DNA]</scope>
    <source>
        <strain evidence="2 3">PSKA42</strain>
    </source>
</reference>
<evidence type="ECO:0000313" key="2">
    <source>
        <dbReference type="EMBL" id="NKE63867.1"/>
    </source>
</evidence>
<dbReference type="RefSeq" id="WP_167980428.1">
    <property type="nucleotide sequence ID" value="NZ_VSRL01000445.1"/>
</dbReference>
<sequence length="200" mass="21511">MLIKRVRCRVTDRDAFSRGQQAWGALTGQPGFLGQCGGWSTREPGIAYVFAWWSSAGDHSAFLAGPHDDIAAAHKGTYDEIDVRLFDRELTIGAGPGDGSVVRLAHCHVLPGREEHFAAAQAEVWNPGMVAAPGMNGGLFGRDGQEFLVLTWWRTAGDHARYQEETFPALREASLAADDLGAITGDVVALEPSWAVPPAV</sequence>
<evidence type="ECO:0000313" key="3">
    <source>
        <dbReference type="Proteomes" id="UP001515943"/>
    </source>
</evidence>
<organism evidence="2 3">
    <name type="scientific">Lentzea indica</name>
    <dbReference type="NCBI Taxonomy" id="2604800"/>
    <lineage>
        <taxon>Bacteria</taxon>
        <taxon>Bacillati</taxon>
        <taxon>Actinomycetota</taxon>
        <taxon>Actinomycetes</taxon>
        <taxon>Pseudonocardiales</taxon>
        <taxon>Pseudonocardiaceae</taxon>
        <taxon>Lentzea</taxon>
    </lineage>
</organism>
<keyword evidence="3" id="KW-1185">Reference proteome</keyword>